<feature type="region of interest" description="Disordered" evidence="1">
    <location>
        <begin position="39"/>
        <end position="66"/>
    </location>
</feature>
<reference evidence="2" key="1">
    <citation type="submission" date="2019-04" db="EMBL/GenBank/DDBJ databases">
        <title>Whole genome sequencing of cave bacteria.</title>
        <authorList>
            <person name="Gan H.M."/>
            <person name="Barton H."/>
            <person name="Savka M.A."/>
        </authorList>
    </citation>
    <scope>NUCLEOTIDE SEQUENCE [LARGE SCALE GENOMIC DNA]</scope>
    <source>
        <strain evidence="2">LC387</strain>
    </source>
</reference>
<organism evidence="2 3">
    <name type="scientific">Afipia massiliensis</name>
    <dbReference type="NCBI Taxonomy" id="211460"/>
    <lineage>
        <taxon>Bacteria</taxon>
        <taxon>Pseudomonadati</taxon>
        <taxon>Pseudomonadota</taxon>
        <taxon>Alphaproteobacteria</taxon>
        <taxon>Hyphomicrobiales</taxon>
        <taxon>Nitrobacteraceae</taxon>
        <taxon>Afipia</taxon>
    </lineage>
</organism>
<evidence type="ECO:0000256" key="1">
    <source>
        <dbReference type="SAM" id="MobiDB-lite"/>
    </source>
</evidence>
<keyword evidence="3" id="KW-1185">Reference proteome</keyword>
<evidence type="ECO:0000313" key="3">
    <source>
        <dbReference type="Proteomes" id="UP000034832"/>
    </source>
</evidence>
<name>A0A4U6BQM1_9BRAD</name>
<dbReference type="EMBL" id="LBIA02000001">
    <property type="protein sequence ID" value="TKT72776.1"/>
    <property type="molecule type" value="Genomic_DNA"/>
</dbReference>
<dbReference type="Proteomes" id="UP000034832">
    <property type="component" value="Unassembled WGS sequence"/>
</dbReference>
<gene>
    <name evidence="2" type="ORF">YH63_015840</name>
</gene>
<proteinExistence type="predicted"/>
<sequence>MLLFSFCIPQLFHAGVNEALIKRFGARFFLVWLRIGRSDRPTGSAMTTGTGGVAAHQSQIRDIAEK</sequence>
<evidence type="ECO:0000313" key="2">
    <source>
        <dbReference type="EMBL" id="TKT72776.1"/>
    </source>
</evidence>
<comment type="caution">
    <text evidence="2">The sequence shown here is derived from an EMBL/GenBank/DDBJ whole genome shotgun (WGS) entry which is preliminary data.</text>
</comment>
<accession>A0A4U6BQM1</accession>
<dbReference type="STRING" id="211460.YH63_03175"/>
<dbReference type="RefSeq" id="WP_137325217.1">
    <property type="nucleotide sequence ID" value="NZ_LBIA02000001.1"/>
</dbReference>
<protein>
    <submittedName>
        <fullName evidence="2">Uncharacterized protein</fullName>
    </submittedName>
</protein>
<dbReference type="AlphaFoldDB" id="A0A4U6BQM1"/>